<name>A0A9P5MQJ5_9AGAM</name>
<feature type="domain" description="DUF6699" evidence="1">
    <location>
        <begin position="172"/>
        <end position="314"/>
    </location>
</feature>
<dbReference type="InterPro" id="IPR046522">
    <property type="entry name" value="DUF6699"/>
</dbReference>
<keyword evidence="3" id="KW-1185">Reference proteome</keyword>
<sequence>MAFANSGQFYQQSSHGPSPFVVPTPLVPIPGLVATPSATSQPLSSSWAPATPLSSNAYVSTPATSLFSLQPAAPAPGMMAWLPQQQSYPGMSAAAFWSIPSPAAPAPAPVTPAVLSTPLTPGQTLGVPGGLSGALPFWTSVDSWPPTVRTLPLHLAPWLAPNPTNPERPHVVWDISEPPSTAKRITGKDVFVDMHEAFSSDATAVFPETDEIVVVCNAGLGAQDMWPPIRIRKNGNKVASGDVFWAIYEFFQKPITCDEVEQVRRRSEDDYQRLLDACYQRCRRTPGLADITRRQGVKRIDCLEERTAWWGMVPVWGTDGTWSLHLGLMASSRA</sequence>
<reference evidence="2" key="2">
    <citation type="journal article" date="2020" name="Nat. Commun.">
        <title>Large-scale genome sequencing of mycorrhizal fungi provides insights into the early evolution of symbiotic traits.</title>
        <authorList>
            <person name="Miyauchi S."/>
            <person name="Kiss E."/>
            <person name="Kuo A."/>
            <person name="Drula E."/>
            <person name="Kohler A."/>
            <person name="Sanchez-Garcia M."/>
            <person name="Morin E."/>
            <person name="Andreopoulos B."/>
            <person name="Barry K.W."/>
            <person name="Bonito G."/>
            <person name="Buee M."/>
            <person name="Carver A."/>
            <person name="Chen C."/>
            <person name="Cichocki N."/>
            <person name="Clum A."/>
            <person name="Culley D."/>
            <person name="Crous P.W."/>
            <person name="Fauchery L."/>
            <person name="Girlanda M."/>
            <person name="Hayes R.D."/>
            <person name="Keri Z."/>
            <person name="LaButti K."/>
            <person name="Lipzen A."/>
            <person name="Lombard V."/>
            <person name="Magnuson J."/>
            <person name="Maillard F."/>
            <person name="Murat C."/>
            <person name="Nolan M."/>
            <person name="Ohm R.A."/>
            <person name="Pangilinan J."/>
            <person name="Pereira M.F."/>
            <person name="Perotto S."/>
            <person name="Peter M."/>
            <person name="Pfister S."/>
            <person name="Riley R."/>
            <person name="Sitrit Y."/>
            <person name="Stielow J.B."/>
            <person name="Szollosi G."/>
            <person name="Zifcakova L."/>
            <person name="Stursova M."/>
            <person name="Spatafora J.W."/>
            <person name="Tedersoo L."/>
            <person name="Vaario L.M."/>
            <person name="Yamada A."/>
            <person name="Yan M."/>
            <person name="Wang P."/>
            <person name="Xu J."/>
            <person name="Bruns T."/>
            <person name="Baldrian P."/>
            <person name="Vilgalys R."/>
            <person name="Dunand C."/>
            <person name="Henrissat B."/>
            <person name="Grigoriev I.V."/>
            <person name="Hibbett D."/>
            <person name="Nagy L.G."/>
            <person name="Martin F.M."/>
        </authorList>
    </citation>
    <scope>NUCLEOTIDE SEQUENCE</scope>
    <source>
        <strain evidence="2">Prilba</strain>
    </source>
</reference>
<comment type="caution">
    <text evidence="2">The sequence shown here is derived from an EMBL/GenBank/DDBJ whole genome shotgun (WGS) entry which is preliminary data.</text>
</comment>
<dbReference type="EMBL" id="WHVB01000017">
    <property type="protein sequence ID" value="KAF8474337.1"/>
    <property type="molecule type" value="Genomic_DNA"/>
</dbReference>
<dbReference type="AlphaFoldDB" id="A0A9P5MQJ5"/>
<evidence type="ECO:0000313" key="3">
    <source>
        <dbReference type="Proteomes" id="UP000759537"/>
    </source>
</evidence>
<protein>
    <recommendedName>
        <fullName evidence="1">DUF6699 domain-containing protein</fullName>
    </recommendedName>
</protein>
<proteinExistence type="predicted"/>
<gene>
    <name evidence="2" type="ORF">DFH94DRAFT_695413</name>
</gene>
<evidence type="ECO:0000259" key="1">
    <source>
        <dbReference type="Pfam" id="PF20415"/>
    </source>
</evidence>
<dbReference type="OrthoDB" id="3241567at2759"/>
<evidence type="ECO:0000313" key="2">
    <source>
        <dbReference type="EMBL" id="KAF8474337.1"/>
    </source>
</evidence>
<dbReference type="Pfam" id="PF20415">
    <property type="entry name" value="DUF6699"/>
    <property type="match status" value="1"/>
</dbReference>
<organism evidence="2 3">
    <name type="scientific">Russula ochroleuca</name>
    <dbReference type="NCBI Taxonomy" id="152965"/>
    <lineage>
        <taxon>Eukaryota</taxon>
        <taxon>Fungi</taxon>
        <taxon>Dikarya</taxon>
        <taxon>Basidiomycota</taxon>
        <taxon>Agaricomycotina</taxon>
        <taxon>Agaricomycetes</taxon>
        <taxon>Russulales</taxon>
        <taxon>Russulaceae</taxon>
        <taxon>Russula</taxon>
    </lineage>
</organism>
<accession>A0A9P5MQJ5</accession>
<dbReference type="Proteomes" id="UP000759537">
    <property type="component" value="Unassembled WGS sequence"/>
</dbReference>
<reference evidence="2" key="1">
    <citation type="submission" date="2019-10" db="EMBL/GenBank/DDBJ databases">
        <authorList>
            <consortium name="DOE Joint Genome Institute"/>
            <person name="Kuo A."/>
            <person name="Miyauchi S."/>
            <person name="Kiss E."/>
            <person name="Drula E."/>
            <person name="Kohler A."/>
            <person name="Sanchez-Garcia M."/>
            <person name="Andreopoulos B."/>
            <person name="Barry K.W."/>
            <person name="Bonito G."/>
            <person name="Buee M."/>
            <person name="Carver A."/>
            <person name="Chen C."/>
            <person name="Cichocki N."/>
            <person name="Clum A."/>
            <person name="Culley D."/>
            <person name="Crous P.W."/>
            <person name="Fauchery L."/>
            <person name="Girlanda M."/>
            <person name="Hayes R."/>
            <person name="Keri Z."/>
            <person name="LaButti K."/>
            <person name="Lipzen A."/>
            <person name="Lombard V."/>
            <person name="Magnuson J."/>
            <person name="Maillard F."/>
            <person name="Morin E."/>
            <person name="Murat C."/>
            <person name="Nolan M."/>
            <person name="Ohm R."/>
            <person name="Pangilinan J."/>
            <person name="Pereira M."/>
            <person name="Perotto S."/>
            <person name="Peter M."/>
            <person name="Riley R."/>
            <person name="Sitrit Y."/>
            <person name="Stielow B."/>
            <person name="Szollosi G."/>
            <person name="Zifcakova L."/>
            <person name="Stursova M."/>
            <person name="Spatafora J.W."/>
            <person name="Tedersoo L."/>
            <person name="Vaario L.-M."/>
            <person name="Yamada A."/>
            <person name="Yan M."/>
            <person name="Wang P."/>
            <person name="Xu J."/>
            <person name="Bruns T."/>
            <person name="Baldrian P."/>
            <person name="Vilgalys R."/>
            <person name="Henrissat B."/>
            <person name="Grigoriev I.V."/>
            <person name="Hibbett D."/>
            <person name="Nagy L.G."/>
            <person name="Martin F.M."/>
        </authorList>
    </citation>
    <scope>NUCLEOTIDE SEQUENCE</scope>
    <source>
        <strain evidence="2">Prilba</strain>
    </source>
</reference>